<dbReference type="Proteomes" id="UP000290218">
    <property type="component" value="Unassembled WGS sequence"/>
</dbReference>
<dbReference type="Pfam" id="PF13432">
    <property type="entry name" value="TPR_16"/>
    <property type="match status" value="3"/>
</dbReference>
<dbReference type="SMART" id="SM00028">
    <property type="entry name" value="TPR"/>
    <property type="match status" value="7"/>
</dbReference>
<gene>
    <name evidence="5" type="ORF">ESB00_11060</name>
</gene>
<dbReference type="RefSeq" id="WP_129047747.1">
    <property type="nucleotide sequence ID" value="NZ_SDHX01000001.1"/>
</dbReference>
<evidence type="ECO:0000256" key="4">
    <source>
        <dbReference type="SAM" id="SignalP"/>
    </source>
</evidence>
<evidence type="ECO:0000313" key="5">
    <source>
        <dbReference type="EMBL" id="RXK56378.1"/>
    </source>
</evidence>
<evidence type="ECO:0000256" key="2">
    <source>
        <dbReference type="ARBA" id="ARBA00022803"/>
    </source>
</evidence>
<dbReference type="Gene3D" id="1.25.40.10">
    <property type="entry name" value="Tetratricopeptide repeat domain"/>
    <property type="match status" value="2"/>
</dbReference>
<dbReference type="OrthoDB" id="185499at2"/>
<dbReference type="InterPro" id="IPR019734">
    <property type="entry name" value="TPR_rpt"/>
</dbReference>
<keyword evidence="4" id="KW-0732">Signal</keyword>
<keyword evidence="6" id="KW-1185">Reference proteome</keyword>
<evidence type="ECO:0000256" key="3">
    <source>
        <dbReference type="PROSITE-ProRule" id="PRU00339"/>
    </source>
</evidence>
<dbReference type="InterPro" id="IPR011990">
    <property type="entry name" value="TPR-like_helical_dom_sf"/>
</dbReference>
<dbReference type="AlphaFoldDB" id="A0A4Q1CBJ0"/>
<reference evidence="5 6" key="1">
    <citation type="submission" date="2019-01" db="EMBL/GenBank/DDBJ databases">
        <title>Lacunisphaera sp. strain TWA-58.</title>
        <authorList>
            <person name="Chen W.-M."/>
        </authorList>
    </citation>
    <scope>NUCLEOTIDE SEQUENCE [LARGE SCALE GENOMIC DNA]</scope>
    <source>
        <strain evidence="5 6">TWA-58</strain>
    </source>
</reference>
<feature type="repeat" description="TPR" evidence="3">
    <location>
        <begin position="121"/>
        <end position="154"/>
    </location>
</feature>
<comment type="caution">
    <text evidence="5">The sequence shown here is derived from an EMBL/GenBank/DDBJ whole genome shotgun (WGS) entry which is preliminary data.</text>
</comment>
<keyword evidence="1" id="KW-0677">Repeat</keyword>
<evidence type="ECO:0000313" key="6">
    <source>
        <dbReference type="Proteomes" id="UP000290218"/>
    </source>
</evidence>
<feature type="signal peptide" evidence="4">
    <location>
        <begin position="1"/>
        <end position="19"/>
    </location>
</feature>
<organism evidence="5 6">
    <name type="scientific">Oleiharenicola lentus</name>
    <dbReference type="NCBI Taxonomy" id="2508720"/>
    <lineage>
        <taxon>Bacteria</taxon>
        <taxon>Pseudomonadati</taxon>
        <taxon>Verrucomicrobiota</taxon>
        <taxon>Opitutia</taxon>
        <taxon>Opitutales</taxon>
        <taxon>Opitutaceae</taxon>
        <taxon>Oleiharenicola</taxon>
    </lineage>
</organism>
<sequence length="452" mass="49879">MRHLLQCFACLGILGSLCAGPLAQKAKPAVGTTVINSSYNLLRNREPEMTADEHALYTQVVQMIPLQPEFALQLLESLVADDKPESPAFEFVLGSLYLERQRYEDAAKRLRSATERFPEFVRAWLNLGILHYTRGHFREAEPCFARALALGDRAARTYGWLGYCLESTGRGRLAEAAYEQAYLLDRSNVDWAAGLMRVALEAGEWRKAELLLEEMIRLQPAVVQPWLLLASVQQHQGRAIEALATLETAARLEGAGGDVRLQLARAQAAAGLRSEALENYAELRRTHPALGAEHSLAFARSLVAAGRLDEAGGLLEELERNPGEGRADVVARVRAMWLEATGRRNEAVVAWDKLVQRHPLDGEALLQLGRLQRRAGRPGLAALALERAMRIETVQLEATIEQANLALDQHDFAACAGHLRAALALQPSPVLQAQLDRVTLLLESHENTASKH</sequence>
<proteinExistence type="predicted"/>
<dbReference type="PANTHER" id="PTHR45586:SF1">
    <property type="entry name" value="LIPOPOLYSACCHARIDE ASSEMBLY PROTEIN B"/>
    <property type="match status" value="1"/>
</dbReference>
<keyword evidence="2 3" id="KW-0802">TPR repeat</keyword>
<dbReference type="Pfam" id="PF13181">
    <property type="entry name" value="TPR_8"/>
    <property type="match status" value="1"/>
</dbReference>
<protein>
    <submittedName>
        <fullName evidence="5">Tetratricopeptide repeat protein</fullName>
    </submittedName>
</protein>
<dbReference type="PROSITE" id="PS50005">
    <property type="entry name" value="TPR"/>
    <property type="match status" value="1"/>
</dbReference>
<dbReference type="PANTHER" id="PTHR45586">
    <property type="entry name" value="TPR REPEAT-CONTAINING PROTEIN PA4667"/>
    <property type="match status" value="1"/>
</dbReference>
<dbReference type="EMBL" id="SDHX01000001">
    <property type="protein sequence ID" value="RXK56378.1"/>
    <property type="molecule type" value="Genomic_DNA"/>
</dbReference>
<name>A0A4Q1CBJ0_9BACT</name>
<dbReference type="InterPro" id="IPR051012">
    <property type="entry name" value="CellSynth/LPSAsmb/PSIAsmb"/>
</dbReference>
<feature type="chain" id="PRO_5020792989" evidence="4">
    <location>
        <begin position="20"/>
        <end position="452"/>
    </location>
</feature>
<dbReference type="SUPFAM" id="SSF48452">
    <property type="entry name" value="TPR-like"/>
    <property type="match status" value="2"/>
</dbReference>
<accession>A0A4Q1CBJ0</accession>
<evidence type="ECO:0000256" key="1">
    <source>
        <dbReference type="ARBA" id="ARBA00022737"/>
    </source>
</evidence>